<comment type="caution">
    <text evidence="1">The sequence shown here is derived from an EMBL/GenBank/DDBJ whole genome shotgun (WGS) entry which is preliminary data.</text>
</comment>
<protein>
    <submittedName>
        <fullName evidence="1">Uncharacterized protein</fullName>
    </submittedName>
</protein>
<gene>
    <name evidence="1" type="ORF">JMJ55_27775</name>
</gene>
<keyword evidence="2" id="KW-1185">Reference proteome</keyword>
<evidence type="ECO:0000313" key="1">
    <source>
        <dbReference type="EMBL" id="MBL6459128.1"/>
    </source>
</evidence>
<dbReference type="Proteomes" id="UP000606490">
    <property type="component" value="Unassembled WGS sequence"/>
</dbReference>
<accession>A0ABS1VFE8</accession>
<sequence length="53" mass="5880">MERDMMEILAQAQKAAARNAPVQICGLKVRFSLEGDADVSWDIRPSPPEPGPW</sequence>
<dbReference type="RefSeq" id="WP_202828861.1">
    <property type="nucleotide sequence ID" value="NZ_JAEUXJ010000027.1"/>
</dbReference>
<dbReference type="EMBL" id="JAEUXJ010000027">
    <property type="protein sequence ID" value="MBL6459128.1"/>
    <property type="molecule type" value="Genomic_DNA"/>
</dbReference>
<name>A0ABS1VFE8_9PROT</name>
<evidence type="ECO:0000313" key="2">
    <source>
        <dbReference type="Proteomes" id="UP000606490"/>
    </source>
</evidence>
<proteinExistence type="predicted"/>
<organism evidence="1 2">
    <name type="scientific">Belnapia mucosa</name>
    <dbReference type="NCBI Taxonomy" id="2804532"/>
    <lineage>
        <taxon>Bacteria</taxon>
        <taxon>Pseudomonadati</taxon>
        <taxon>Pseudomonadota</taxon>
        <taxon>Alphaproteobacteria</taxon>
        <taxon>Acetobacterales</taxon>
        <taxon>Roseomonadaceae</taxon>
        <taxon>Belnapia</taxon>
    </lineage>
</organism>
<reference evidence="1 2" key="1">
    <citation type="submission" date="2021-01" db="EMBL/GenBank/DDBJ databases">
        <title>Belnapia mucosa sp. nov. and Belnapia arida sp. nov., isolated from the Tabernas Desert (Almeria, Spain).</title>
        <authorList>
            <person name="Molina-Menor E."/>
            <person name="Vidal-Verdu A."/>
            <person name="Calonge A."/>
            <person name="Satari L."/>
            <person name="Pereto Magraner J."/>
            <person name="Porcar Miralles M."/>
        </authorList>
    </citation>
    <scope>NUCLEOTIDE SEQUENCE [LARGE SCALE GENOMIC DNA]</scope>
    <source>
        <strain evidence="1 2">T6</strain>
    </source>
</reference>